<protein>
    <submittedName>
        <fullName evidence="1">Uncharacterized protein</fullName>
    </submittedName>
</protein>
<proteinExistence type="predicted"/>
<accession>A0ABU5L8H9</accession>
<name>A0ABU5L8H9_9RICK</name>
<evidence type="ECO:0000313" key="1">
    <source>
        <dbReference type="EMBL" id="MDZ5762423.1"/>
    </source>
</evidence>
<dbReference type="Proteomes" id="UP001293791">
    <property type="component" value="Unassembled WGS sequence"/>
</dbReference>
<sequence>MENNFTKQNAADACIMNDAQTNFLKTTKILKTGVNFWGTGEQPKTYTHIINSLYTIGKSCETNDMLNALSSLNQCLGTVNKGFAK</sequence>
<keyword evidence="2" id="KW-1185">Reference proteome</keyword>
<evidence type="ECO:0000313" key="2">
    <source>
        <dbReference type="Proteomes" id="UP001293791"/>
    </source>
</evidence>
<comment type="caution">
    <text evidence="1">The sequence shown here is derived from an EMBL/GenBank/DDBJ whole genome shotgun (WGS) entry which is preliminary data.</text>
</comment>
<dbReference type="EMBL" id="JARGYT010000047">
    <property type="protein sequence ID" value="MDZ5762423.1"/>
    <property type="molecule type" value="Genomic_DNA"/>
</dbReference>
<reference evidence="1 2" key="1">
    <citation type="submission" date="2023-02" db="EMBL/GenBank/DDBJ databases">
        <title>Host association and intracellularity evolved multiple times independently in the Rickettsiales.</title>
        <authorList>
            <person name="Castelli M."/>
            <person name="Nardi T."/>
            <person name="Gammuto L."/>
            <person name="Bellinzona G."/>
            <person name="Sabaneyeva E."/>
            <person name="Potekhin A."/>
            <person name="Serra V."/>
            <person name="Petroni G."/>
            <person name="Sassera D."/>
        </authorList>
    </citation>
    <scope>NUCLEOTIDE SEQUENCE [LARGE SCALE GENOMIC DNA]</scope>
    <source>
        <strain evidence="1 2">BOD18</strain>
    </source>
</reference>
<organism evidence="1 2">
    <name type="scientific">Candidatus Cyrtobacter comes</name>
    <dbReference type="NCBI Taxonomy" id="675776"/>
    <lineage>
        <taxon>Bacteria</taxon>
        <taxon>Pseudomonadati</taxon>
        <taxon>Pseudomonadota</taxon>
        <taxon>Alphaproteobacteria</taxon>
        <taxon>Rickettsiales</taxon>
        <taxon>Candidatus Midichloriaceae</taxon>
        <taxon>Candidatus Cyrtobacter</taxon>
    </lineage>
</organism>
<gene>
    <name evidence="1" type="ORF">Cyrtocomes_00805</name>
</gene>